<keyword evidence="3" id="KW-0479">Metal-binding</keyword>
<dbReference type="PROSITE" id="PS51885">
    <property type="entry name" value="NEPRILYSIN"/>
    <property type="match status" value="1"/>
</dbReference>
<dbReference type="InterPro" id="IPR000718">
    <property type="entry name" value="Peptidase_M13"/>
</dbReference>
<dbReference type="PANTHER" id="PTHR11733">
    <property type="entry name" value="ZINC METALLOPROTEASE FAMILY M13 NEPRILYSIN-RELATED"/>
    <property type="match status" value="1"/>
</dbReference>
<evidence type="ECO:0000313" key="10">
    <source>
        <dbReference type="EMBL" id="KAL3876607.1"/>
    </source>
</evidence>
<dbReference type="Proteomes" id="UP001634394">
    <property type="component" value="Unassembled WGS sequence"/>
</dbReference>
<dbReference type="GO" id="GO:0006508">
    <property type="term" value="P:proteolysis"/>
    <property type="evidence" value="ECO:0007669"/>
    <property type="project" value="UniProtKB-KW"/>
</dbReference>
<feature type="domain" description="Peptidase M13 C-terminal" evidence="8">
    <location>
        <begin position="606"/>
        <end position="809"/>
    </location>
</feature>
<dbReference type="Pfam" id="PF01431">
    <property type="entry name" value="Peptidase_M13"/>
    <property type="match status" value="1"/>
</dbReference>
<dbReference type="EMBL" id="JBJQND010000005">
    <property type="protein sequence ID" value="KAL3876607.1"/>
    <property type="molecule type" value="Genomic_DNA"/>
</dbReference>
<dbReference type="InterPro" id="IPR024079">
    <property type="entry name" value="MetalloPept_cat_dom_sf"/>
</dbReference>
<keyword evidence="6" id="KW-0482">Metalloprotease</keyword>
<evidence type="ECO:0000256" key="6">
    <source>
        <dbReference type="ARBA" id="ARBA00023049"/>
    </source>
</evidence>
<dbReference type="Pfam" id="PF05649">
    <property type="entry name" value="Peptidase_M13_N"/>
    <property type="match status" value="1"/>
</dbReference>
<evidence type="ECO:0000313" key="11">
    <source>
        <dbReference type="Proteomes" id="UP001634394"/>
    </source>
</evidence>
<feature type="transmembrane region" description="Helical" evidence="7">
    <location>
        <begin position="79"/>
        <end position="98"/>
    </location>
</feature>
<comment type="cofactor">
    <cofactor evidence="1">
        <name>Zn(2+)</name>
        <dbReference type="ChEBI" id="CHEBI:29105"/>
    </cofactor>
</comment>
<dbReference type="Gene3D" id="1.10.1380.10">
    <property type="entry name" value="Neutral endopeptidase , domain2"/>
    <property type="match status" value="1"/>
</dbReference>
<evidence type="ECO:0000259" key="8">
    <source>
        <dbReference type="Pfam" id="PF01431"/>
    </source>
</evidence>
<keyword evidence="11" id="KW-1185">Reference proteome</keyword>
<evidence type="ECO:0000256" key="2">
    <source>
        <dbReference type="ARBA" id="ARBA00022670"/>
    </source>
</evidence>
<keyword evidence="5" id="KW-0862">Zinc</keyword>
<evidence type="ECO:0000256" key="3">
    <source>
        <dbReference type="ARBA" id="ARBA00022723"/>
    </source>
</evidence>
<dbReference type="GO" id="GO:0046872">
    <property type="term" value="F:metal ion binding"/>
    <property type="evidence" value="ECO:0007669"/>
    <property type="project" value="UniProtKB-KW"/>
</dbReference>
<dbReference type="InterPro" id="IPR042089">
    <property type="entry name" value="Peptidase_M13_dom_2"/>
</dbReference>
<keyword evidence="2" id="KW-0645">Protease</keyword>
<evidence type="ECO:0000256" key="7">
    <source>
        <dbReference type="SAM" id="Phobius"/>
    </source>
</evidence>
<evidence type="ECO:0000259" key="9">
    <source>
        <dbReference type="Pfam" id="PF05649"/>
    </source>
</evidence>
<evidence type="ECO:0000256" key="1">
    <source>
        <dbReference type="ARBA" id="ARBA00001947"/>
    </source>
</evidence>
<proteinExistence type="predicted"/>
<accession>A0ABD3WV34</accession>
<protein>
    <submittedName>
        <fullName evidence="10">Uncharacterized protein</fullName>
    </submittedName>
</protein>
<evidence type="ECO:0000256" key="5">
    <source>
        <dbReference type="ARBA" id="ARBA00022833"/>
    </source>
</evidence>
<organism evidence="10 11">
    <name type="scientific">Sinanodonta woodiana</name>
    <name type="common">Chinese pond mussel</name>
    <name type="synonym">Anodonta woodiana</name>
    <dbReference type="NCBI Taxonomy" id="1069815"/>
    <lineage>
        <taxon>Eukaryota</taxon>
        <taxon>Metazoa</taxon>
        <taxon>Spiralia</taxon>
        <taxon>Lophotrochozoa</taxon>
        <taxon>Mollusca</taxon>
        <taxon>Bivalvia</taxon>
        <taxon>Autobranchia</taxon>
        <taxon>Heteroconchia</taxon>
        <taxon>Palaeoheterodonta</taxon>
        <taxon>Unionida</taxon>
        <taxon>Unionoidea</taxon>
        <taxon>Unionidae</taxon>
        <taxon>Unioninae</taxon>
        <taxon>Sinanodonta</taxon>
    </lineage>
</organism>
<keyword evidence="7" id="KW-0812">Transmembrane</keyword>
<dbReference type="GO" id="GO:0008237">
    <property type="term" value="F:metallopeptidase activity"/>
    <property type="evidence" value="ECO:0007669"/>
    <property type="project" value="UniProtKB-KW"/>
</dbReference>
<keyword evidence="7" id="KW-0472">Membrane</keyword>
<dbReference type="AlphaFoldDB" id="A0ABD3WV34"/>
<name>A0ABD3WV34_SINWO</name>
<sequence length="810" mass="93276">MSRRNSSTEKYVVYSVDPISDLSSSSEDKEDGHVVLNSQVFQDHSTTPGPCRLESPVISSTSSTEKWGSYWSRRERCCCFLNFVFFVALAVVVAIVILSTKGIVDLRHNGVKESAIHQISSTLAGEKSEDNVLKCTTSAPPPKSCNSEECIQMSAEVLIRMNTSADPCQDFYEFACGGFVSRTRLSWKSPRKRSYPDLILEQYLENIAVSALVDLLGGFDFPYTSSARTNDITYMLASATMLYGVSPFFKVIVKGKNIMLLNRFTEDTVKYLHNTENFYNYRFLQPSDYYYGDEANSEVLKGFSSLYCHLLLLFDIPDFFRCYWRTKDILQNFVATVLGLNETMKRSPSFTQLMDDVYKLEISIHRVMYTEDSANLSTKMSNCEHQMSLRDLSDQYNYSISWSRFFTSLLGTSVNDTFNVCHAELSSELQNVLRRFSPLAIKRYIIITVLLKSDIYSILPERIPRYKESNWEDGDPLRVDGTNRNYFCVNFMSKFIPCSFDKAPSMIVLESTMTLFSELITSLTEIIRSMYWVPLFQTEHLLKTFTGFNMGYTADIFNFSILENITVNQNLFDNFHSLITFKYRQYFRKNQLEPMSVQIQRLVKVSEEFIDLPFAVLKPPLFYSQTSLPLFYGSFGTFISQLLSEVFDLDALVKLLMEEKLDHRVALTIAFRLQCLVEHYSQYNLLQTEDTTYKIRGELSKSQNFKDSLALRVAYNAYARRVASQRTDQSTIMHLPYLPTQLFFIVYAQTMCEKVNDRGMMMHYVQSDDISHIPGKFRVIGTLSNFKPFSSAFQCSKNSPMVRETECSLF</sequence>
<dbReference type="InterPro" id="IPR018497">
    <property type="entry name" value="Peptidase_M13_C"/>
</dbReference>
<keyword evidence="4" id="KW-0378">Hydrolase</keyword>
<dbReference type="Gene3D" id="3.40.390.10">
    <property type="entry name" value="Collagenase (Catalytic Domain)"/>
    <property type="match status" value="1"/>
</dbReference>
<dbReference type="PANTHER" id="PTHR11733:SF240">
    <property type="entry name" value="GH14155P-RELATED"/>
    <property type="match status" value="1"/>
</dbReference>
<dbReference type="InterPro" id="IPR008753">
    <property type="entry name" value="Peptidase_M13_N"/>
</dbReference>
<comment type="caution">
    <text evidence="10">The sequence shown here is derived from an EMBL/GenBank/DDBJ whole genome shotgun (WGS) entry which is preliminary data.</text>
</comment>
<keyword evidence="7" id="KW-1133">Transmembrane helix</keyword>
<reference evidence="10 11" key="1">
    <citation type="submission" date="2024-11" db="EMBL/GenBank/DDBJ databases">
        <title>Chromosome-level genome assembly of the freshwater bivalve Anodonta woodiana.</title>
        <authorList>
            <person name="Chen X."/>
        </authorList>
    </citation>
    <scope>NUCLEOTIDE SEQUENCE [LARGE SCALE GENOMIC DNA]</scope>
    <source>
        <strain evidence="10">MN2024</strain>
        <tissue evidence="10">Gills</tissue>
    </source>
</reference>
<feature type="domain" description="Peptidase M13 N-terminal" evidence="9">
    <location>
        <begin position="227"/>
        <end position="497"/>
    </location>
</feature>
<gene>
    <name evidence="10" type="ORF">ACJMK2_034429</name>
</gene>
<dbReference type="SUPFAM" id="SSF55486">
    <property type="entry name" value="Metalloproteases ('zincins'), catalytic domain"/>
    <property type="match status" value="1"/>
</dbReference>
<evidence type="ECO:0000256" key="4">
    <source>
        <dbReference type="ARBA" id="ARBA00022801"/>
    </source>
</evidence>